<dbReference type="AlphaFoldDB" id="A0A2M8LR54"/>
<protein>
    <submittedName>
        <fullName evidence="3">Uncharacterized protein</fullName>
    </submittedName>
</protein>
<name>A0A2M8LR54_9ACTN</name>
<gene>
    <name evidence="3" type="ORF">CUT44_29760</name>
</gene>
<evidence type="ECO:0000313" key="4">
    <source>
        <dbReference type="Proteomes" id="UP000230407"/>
    </source>
</evidence>
<comment type="caution">
    <text evidence="3">The sequence shown here is derived from an EMBL/GenBank/DDBJ whole genome shotgun (WGS) entry which is preliminary data.</text>
</comment>
<evidence type="ECO:0000256" key="1">
    <source>
        <dbReference type="SAM" id="MobiDB-lite"/>
    </source>
</evidence>
<feature type="transmembrane region" description="Helical" evidence="2">
    <location>
        <begin position="6"/>
        <end position="26"/>
    </location>
</feature>
<dbReference type="Proteomes" id="UP000230407">
    <property type="component" value="Unassembled WGS sequence"/>
</dbReference>
<evidence type="ECO:0000256" key="2">
    <source>
        <dbReference type="SAM" id="Phobius"/>
    </source>
</evidence>
<reference evidence="3 4" key="1">
    <citation type="submission" date="2017-11" db="EMBL/GenBank/DDBJ databases">
        <title>Streptomyces carmine sp. nov., a novel actinomycete isolated from Sophora alopecuroides in Xinjiang, China.</title>
        <authorList>
            <person name="Wang Y."/>
            <person name="Luo X."/>
            <person name="Wan C."/>
            <person name="Zhang L."/>
        </authorList>
    </citation>
    <scope>NUCLEOTIDE SEQUENCE [LARGE SCALE GENOMIC DNA]</scope>
    <source>
        <strain evidence="3 4">TRM SA0054</strain>
    </source>
</reference>
<proteinExistence type="predicted"/>
<feature type="region of interest" description="Disordered" evidence="1">
    <location>
        <begin position="129"/>
        <end position="155"/>
    </location>
</feature>
<accession>A0A2M8LR54</accession>
<keyword evidence="2" id="KW-1133">Transmembrane helix</keyword>
<evidence type="ECO:0000313" key="3">
    <source>
        <dbReference type="EMBL" id="PJE94419.1"/>
    </source>
</evidence>
<dbReference type="EMBL" id="PGGW01000069">
    <property type="protein sequence ID" value="PJE94419.1"/>
    <property type="molecule type" value="Genomic_DNA"/>
</dbReference>
<sequence length="155" mass="16739">MAVRTWVASTIGLALLGAVAGTLWYVNAPRGGLDRAELRRVAAEAAGSTADRRIRHHSYRAVSGEVRHAVEEAARRLDLPVPHVDVVDAENRPEDVPGGYLTTYQFQLTDEVSGLAVCLVLDEKDPRKGPAGFEPWITEGECRPGPARNRAGTGD</sequence>
<keyword evidence="4" id="KW-1185">Reference proteome</keyword>
<organism evidence="3 4">
    <name type="scientific">Streptomyces carminius</name>
    <dbReference type="NCBI Taxonomy" id="2665496"/>
    <lineage>
        <taxon>Bacteria</taxon>
        <taxon>Bacillati</taxon>
        <taxon>Actinomycetota</taxon>
        <taxon>Actinomycetes</taxon>
        <taxon>Kitasatosporales</taxon>
        <taxon>Streptomycetaceae</taxon>
        <taxon>Streptomyces</taxon>
    </lineage>
</organism>
<keyword evidence="2" id="KW-0472">Membrane</keyword>
<keyword evidence="2" id="KW-0812">Transmembrane</keyword>